<sequence>MKSFSYGVMYGMVVIFIIAILCSFVFSSILRWSSLTESSVQFSITVISFIALFTGGFVSGKLSQRKGWMTGGLTGTLYSLTMVSYQYLGYQAPFHWEQLIYHSCFIVTAMMGGILGVNVSAKHRD</sequence>
<keyword evidence="1" id="KW-1133">Transmembrane helix</keyword>
<proteinExistence type="predicted"/>
<gene>
    <name evidence="2" type="ORF">WDJ61_12945</name>
</gene>
<organism evidence="2 3">
    <name type="scientific">Bacillus kandeliae</name>
    <dbReference type="NCBI Taxonomy" id="3129297"/>
    <lineage>
        <taxon>Bacteria</taxon>
        <taxon>Bacillati</taxon>
        <taxon>Bacillota</taxon>
        <taxon>Bacilli</taxon>
        <taxon>Bacillales</taxon>
        <taxon>Bacillaceae</taxon>
        <taxon>Bacillus</taxon>
    </lineage>
</organism>
<dbReference type="InterPro" id="IPR023804">
    <property type="entry name" value="DUF3792_TM"/>
</dbReference>
<keyword evidence="3" id="KW-1185">Reference proteome</keyword>
<evidence type="ECO:0000313" key="3">
    <source>
        <dbReference type="Proteomes" id="UP001387364"/>
    </source>
</evidence>
<feature type="transmembrane region" description="Helical" evidence="1">
    <location>
        <begin position="100"/>
        <end position="121"/>
    </location>
</feature>
<feature type="transmembrane region" description="Helical" evidence="1">
    <location>
        <begin position="7"/>
        <end position="30"/>
    </location>
</feature>
<evidence type="ECO:0000256" key="1">
    <source>
        <dbReference type="SAM" id="Phobius"/>
    </source>
</evidence>
<dbReference type="Pfam" id="PF12670">
    <property type="entry name" value="DUF3792"/>
    <property type="match status" value="1"/>
</dbReference>
<reference evidence="2 3" key="1">
    <citation type="submission" date="2024-02" db="EMBL/GenBank/DDBJ databases">
        <title>Seven novel Bacillus-like species.</title>
        <authorList>
            <person name="Liu G."/>
        </authorList>
    </citation>
    <scope>NUCLEOTIDE SEQUENCE [LARGE SCALE GENOMIC DNA]</scope>
    <source>
        <strain evidence="2 3">FJAT-52991</strain>
    </source>
</reference>
<dbReference type="EMBL" id="CP147404">
    <property type="protein sequence ID" value="WXB92156.1"/>
    <property type="molecule type" value="Genomic_DNA"/>
</dbReference>
<name>A0ABZ2N369_9BACI</name>
<evidence type="ECO:0000313" key="2">
    <source>
        <dbReference type="EMBL" id="WXB92156.1"/>
    </source>
</evidence>
<keyword evidence="1" id="KW-0472">Membrane</keyword>
<dbReference type="RefSeq" id="WP_338750368.1">
    <property type="nucleotide sequence ID" value="NZ_CP147404.1"/>
</dbReference>
<feature type="transmembrane region" description="Helical" evidence="1">
    <location>
        <begin position="42"/>
        <end position="60"/>
    </location>
</feature>
<dbReference type="NCBIfam" id="TIGR04086">
    <property type="entry name" value="TIGR04086_membr"/>
    <property type="match status" value="1"/>
</dbReference>
<protein>
    <submittedName>
        <fullName evidence="2">TIGR04086 family membrane protein</fullName>
    </submittedName>
</protein>
<feature type="transmembrane region" description="Helical" evidence="1">
    <location>
        <begin position="67"/>
        <end position="88"/>
    </location>
</feature>
<keyword evidence="1" id="KW-0812">Transmembrane</keyword>
<dbReference type="Proteomes" id="UP001387364">
    <property type="component" value="Chromosome"/>
</dbReference>
<accession>A0ABZ2N369</accession>